<dbReference type="EMBL" id="LN609405">
    <property type="protein sequence ID" value="CEF61050.1"/>
    <property type="molecule type" value="Genomic_DNA"/>
</dbReference>
<dbReference type="PANTHER" id="PTHR10165">
    <property type="entry name" value="LIPID PHOSPHATE PHOSPHATASE"/>
    <property type="match status" value="1"/>
</dbReference>
<dbReference type="Pfam" id="PF01569">
    <property type="entry name" value="PAP2"/>
    <property type="match status" value="1"/>
</dbReference>
<evidence type="ECO:0000256" key="2">
    <source>
        <dbReference type="ARBA" id="ARBA00008816"/>
    </source>
</evidence>
<dbReference type="Gene3D" id="1.20.144.10">
    <property type="entry name" value="Phosphatidic acid phosphatase type 2/haloperoxidase"/>
    <property type="match status" value="1"/>
</dbReference>
<evidence type="ECO:0000256" key="1">
    <source>
        <dbReference type="ARBA" id="ARBA00004141"/>
    </source>
</evidence>
<reference evidence="11" key="3">
    <citation type="submission" date="2020-12" db="UniProtKB">
        <authorList>
            <consortium name="WormBaseParasite"/>
        </authorList>
    </citation>
    <scope>IDENTIFICATION</scope>
</reference>
<dbReference type="GO" id="GO:0004601">
    <property type="term" value="F:peroxidase activity"/>
    <property type="evidence" value="ECO:0007669"/>
    <property type="project" value="UniProtKB-KW"/>
</dbReference>
<dbReference type="InterPro" id="IPR000326">
    <property type="entry name" value="PAP2/HPO"/>
</dbReference>
<evidence type="ECO:0000256" key="7">
    <source>
        <dbReference type="SAM" id="Phobius"/>
    </source>
</evidence>
<accession>A0A090KU63</accession>
<keyword evidence="6" id="KW-0175">Coiled coil</keyword>
<dbReference type="SUPFAM" id="SSF48317">
    <property type="entry name" value="Acid phosphatase/Vanadium-dependent haloperoxidase"/>
    <property type="match status" value="1"/>
</dbReference>
<reference evidence="10" key="2">
    <citation type="submission" date="2014-09" db="EMBL/GenBank/DDBJ databases">
        <authorList>
            <person name="Martin A.A."/>
        </authorList>
    </citation>
    <scope>NUCLEOTIDE SEQUENCE</scope>
    <source>
        <strain evidence="10">ED321</strain>
    </source>
</reference>
<keyword evidence="4 7" id="KW-1133">Transmembrane helix</keyword>
<evidence type="ECO:0000313" key="11">
    <source>
        <dbReference type="WBParaSite" id="SRAE_0000018000.1"/>
    </source>
</evidence>
<name>A0A090KU63_STRRB</name>
<evidence type="ECO:0000256" key="6">
    <source>
        <dbReference type="SAM" id="Coils"/>
    </source>
</evidence>
<dbReference type="GO" id="GO:0007165">
    <property type="term" value="P:signal transduction"/>
    <property type="evidence" value="ECO:0007669"/>
    <property type="project" value="TreeGrafter"/>
</dbReference>
<keyword evidence="10" id="KW-1185">Reference proteome</keyword>
<feature type="transmembrane region" description="Helical" evidence="7">
    <location>
        <begin position="59"/>
        <end position="80"/>
    </location>
</feature>
<dbReference type="OrthoDB" id="8907274at2759"/>
<dbReference type="GO" id="GO:0046839">
    <property type="term" value="P:phospholipid dephosphorylation"/>
    <property type="evidence" value="ECO:0007669"/>
    <property type="project" value="TreeGrafter"/>
</dbReference>
<feature type="transmembrane region" description="Helical" evidence="7">
    <location>
        <begin position="34"/>
        <end position="53"/>
    </location>
</feature>
<organism evidence="9">
    <name type="scientific">Strongyloides ratti</name>
    <name type="common">Parasitic roundworm</name>
    <dbReference type="NCBI Taxonomy" id="34506"/>
    <lineage>
        <taxon>Eukaryota</taxon>
        <taxon>Metazoa</taxon>
        <taxon>Ecdysozoa</taxon>
        <taxon>Nematoda</taxon>
        <taxon>Chromadorea</taxon>
        <taxon>Rhabditida</taxon>
        <taxon>Tylenchina</taxon>
        <taxon>Panagrolaimomorpha</taxon>
        <taxon>Strongyloidoidea</taxon>
        <taxon>Strongyloididae</taxon>
        <taxon>Strongyloides</taxon>
    </lineage>
</organism>
<gene>
    <name evidence="9 11 12" type="ORF">SRAE_0000018000</name>
</gene>
<dbReference type="WormBase" id="SRAE_0000018000">
    <property type="protein sequence ID" value="SRP10013"/>
    <property type="gene ID" value="WBGene00255919"/>
</dbReference>
<evidence type="ECO:0000256" key="5">
    <source>
        <dbReference type="ARBA" id="ARBA00023136"/>
    </source>
</evidence>
<reference evidence="9" key="1">
    <citation type="submission" date="2014-09" db="EMBL/GenBank/DDBJ databases">
        <authorList>
            <person name="Aslett A.Martin."/>
        </authorList>
    </citation>
    <scope>NUCLEOTIDE SEQUENCE</scope>
    <source>
        <strain evidence="9">ED321 Heterogonic</strain>
    </source>
</reference>
<evidence type="ECO:0000313" key="9">
    <source>
        <dbReference type="EMBL" id="CEF61050.1"/>
    </source>
</evidence>
<evidence type="ECO:0000256" key="3">
    <source>
        <dbReference type="ARBA" id="ARBA00022692"/>
    </source>
</evidence>
<dbReference type="GeneID" id="36373417"/>
<dbReference type="RefSeq" id="XP_024500259.1">
    <property type="nucleotide sequence ID" value="XM_024646036.1"/>
</dbReference>
<evidence type="ECO:0000313" key="12">
    <source>
        <dbReference type="WormBase" id="SRAE_0000018000"/>
    </source>
</evidence>
<dbReference type="OMA" id="YSRITEH"/>
<sequence>MSFFSGHASYSFFVATFLTIYLHVRLYKFINLKFFVYLIQFIIMSYASVISYSRITEHWHHWSDVLTGMIVGSTFAYIIINKVAEISKHDLKEENEKLQKINTQSINKIKII</sequence>
<evidence type="ECO:0000313" key="10">
    <source>
        <dbReference type="Proteomes" id="UP000035682"/>
    </source>
</evidence>
<feature type="domain" description="Phosphatidic acid phosphatase type 2/haloperoxidase" evidence="8">
    <location>
        <begin position="2"/>
        <end position="83"/>
    </location>
</feature>
<keyword evidence="9" id="KW-0560">Oxidoreductase</keyword>
<keyword evidence="9" id="KW-0575">Peroxidase</keyword>
<feature type="transmembrane region" description="Helical" evidence="7">
    <location>
        <begin position="6"/>
        <end position="22"/>
    </location>
</feature>
<dbReference type="WBParaSite" id="SRAE_0000018000.1">
    <property type="protein sequence ID" value="SRAE_0000018000.1"/>
    <property type="gene ID" value="WBGene00255919"/>
</dbReference>
<keyword evidence="3 7" id="KW-0812">Transmembrane</keyword>
<proteinExistence type="inferred from homology"/>
<keyword evidence="5 7" id="KW-0472">Membrane</keyword>
<evidence type="ECO:0000259" key="8">
    <source>
        <dbReference type="Pfam" id="PF01569"/>
    </source>
</evidence>
<comment type="subcellular location">
    <subcellularLocation>
        <location evidence="1">Membrane</location>
        <topology evidence="1">Multi-pass membrane protein</topology>
    </subcellularLocation>
</comment>
<dbReference type="GO" id="GO:0008195">
    <property type="term" value="F:phosphatidate phosphatase activity"/>
    <property type="evidence" value="ECO:0007669"/>
    <property type="project" value="TreeGrafter"/>
</dbReference>
<dbReference type="AlphaFoldDB" id="A0A090KU63"/>
<evidence type="ECO:0000256" key="4">
    <source>
        <dbReference type="ARBA" id="ARBA00022989"/>
    </source>
</evidence>
<comment type="similarity">
    <text evidence="2">Belongs to the PA-phosphatase related phosphoesterase family.</text>
</comment>
<dbReference type="PANTHER" id="PTHR10165:SF201">
    <property type="entry name" value="PHOSPHATIDIC ACID PHOSPHATASE TYPE 2_HALOPEROXIDASE DOMAIN-CONTAINING PROTEIN"/>
    <property type="match status" value="1"/>
</dbReference>
<protein>
    <submittedName>
        <fullName evidence="9 11">Phosphatidic acid phosphatase type 2/haloperoxidase domain-containing protein</fullName>
    </submittedName>
</protein>
<dbReference type="InterPro" id="IPR043216">
    <property type="entry name" value="PAP-like"/>
</dbReference>
<dbReference type="CTD" id="36373417"/>
<dbReference type="GO" id="GO:0005886">
    <property type="term" value="C:plasma membrane"/>
    <property type="evidence" value="ECO:0007669"/>
    <property type="project" value="TreeGrafter"/>
</dbReference>
<feature type="coiled-coil region" evidence="6">
    <location>
        <begin position="81"/>
        <end position="108"/>
    </location>
</feature>
<dbReference type="Proteomes" id="UP000035682">
    <property type="component" value="Unplaced"/>
</dbReference>
<dbReference type="GO" id="GO:0006644">
    <property type="term" value="P:phospholipid metabolic process"/>
    <property type="evidence" value="ECO:0007669"/>
    <property type="project" value="InterPro"/>
</dbReference>
<dbReference type="InterPro" id="IPR036938">
    <property type="entry name" value="PAP2/HPO_sf"/>
</dbReference>